<feature type="transmembrane region" description="Helical" evidence="13">
    <location>
        <begin position="12"/>
        <end position="33"/>
    </location>
</feature>
<dbReference type="CDD" id="cd06158">
    <property type="entry name" value="S2P-M50_like_1"/>
    <property type="match status" value="1"/>
</dbReference>
<evidence type="ECO:0000256" key="4">
    <source>
        <dbReference type="ARBA" id="ARBA00022475"/>
    </source>
</evidence>
<evidence type="ECO:0000256" key="13">
    <source>
        <dbReference type="SAM" id="Phobius"/>
    </source>
</evidence>
<evidence type="ECO:0000313" key="15">
    <source>
        <dbReference type="EMBL" id="OGM29911.1"/>
    </source>
</evidence>
<keyword evidence="7" id="KW-0479">Metal-binding</keyword>
<evidence type="ECO:0000256" key="1">
    <source>
        <dbReference type="ARBA" id="ARBA00001947"/>
    </source>
</evidence>
<feature type="transmembrane region" description="Helical" evidence="13">
    <location>
        <begin position="91"/>
        <end position="115"/>
    </location>
</feature>
<accession>A0A1F7YRF2</accession>
<evidence type="ECO:0000256" key="10">
    <source>
        <dbReference type="ARBA" id="ARBA00022989"/>
    </source>
</evidence>
<protein>
    <recommendedName>
        <fullName evidence="14">Peptidase M50 domain-containing protein</fullName>
    </recommendedName>
</protein>
<dbReference type="InterPro" id="IPR044537">
    <property type="entry name" value="Rip2-like"/>
</dbReference>
<comment type="cofactor">
    <cofactor evidence="1">
        <name>Zn(2+)</name>
        <dbReference type="ChEBI" id="CHEBI:29105"/>
    </cofactor>
</comment>
<dbReference type="InterPro" id="IPR052348">
    <property type="entry name" value="Metallopeptidase_M50B"/>
</dbReference>
<evidence type="ECO:0000313" key="16">
    <source>
        <dbReference type="Proteomes" id="UP000177263"/>
    </source>
</evidence>
<gene>
    <name evidence="15" type="ORF">A2801_00995</name>
</gene>
<organism evidence="15 16">
    <name type="scientific">Candidatus Woesebacteria bacterium RIFCSPHIGHO2_01_FULL_41_10</name>
    <dbReference type="NCBI Taxonomy" id="1802500"/>
    <lineage>
        <taxon>Bacteria</taxon>
        <taxon>Candidatus Woeseibacteriota</taxon>
    </lineage>
</organism>
<dbReference type="GO" id="GO:0046872">
    <property type="term" value="F:metal ion binding"/>
    <property type="evidence" value="ECO:0007669"/>
    <property type="project" value="UniProtKB-KW"/>
</dbReference>
<sequence>MLDFLFTNPLLFLIWATALVVAITVHEFAHAWTAVRLGDPTPQLQGRLTLNPLAHLDLLGTLMLLLVRFGWGKPVQFDPYNLENPRRDAAIISLAGPLSNLIVASFLSVVLRIAIMPFSPLSFLAGFIPPFIYLNVVLAVFNLIPIHPLDGGKILVGLLPPKDAHVLDRFMTRYGVYVLIFMLFPVFGGISPITTIINPIISFFLGIYIPGSSLV</sequence>
<feature type="transmembrane region" description="Helical" evidence="13">
    <location>
        <begin position="121"/>
        <end position="144"/>
    </location>
</feature>
<dbReference type="InterPro" id="IPR008915">
    <property type="entry name" value="Peptidase_M50"/>
</dbReference>
<dbReference type="Pfam" id="PF02163">
    <property type="entry name" value="Peptidase_M50"/>
    <property type="match status" value="1"/>
</dbReference>
<dbReference type="GO" id="GO:0006508">
    <property type="term" value="P:proteolysis"/>
    <property type="evidence" value="ECO:0007669"/>
    <property type="project" value="UniProtKB-KW"/>
</dbReference>
<evidence type="ECO:0000256" key="8">
    <source>
        <dbReference type="ARBA" id="ARBA00022801"/>
    </source>
</evidence>
<evidence type="ECO:0000256" key="2">
    <source>
        <dbReference type="ARBA" id="ARBA00004651"/>
    </source>
</evidence>
<evidence type="ECO:0000256" key="11">
    <source>
        <dbReference type="ARBA" id="ARBA00023049"/>
    </source>
</evidence>
<dbReference type="Proteomes" id="UP000177263">
    <property type="component" value="Unassembled WGS sequence"/>
</dbReference>
<evidence type="ECO:0000256" key="9">
    <source>
        <dbReference type="ARBA" id="ARBA00022833"/>
    </source>
</evidence>
<keyword evidence="8" id="KW-0378">Hydrolase</keyword>
<dbReference type="STRING" id="1802500.A2801_00995"/>
<comment type="subcellular location">
    <subcellularLocation>
        <location evidence="2">Cell membrane</location>
        <topology evidence="2">Multi-pass membrane protein</topology>
    </subcellularLocation>
</comment>
<proteinExistence type="inferred from homology"/>
<evidence type="ECO:0000256" key="3">
    <source>
        <dbReference type="ARBA" id="ARBA00007931"/>
    </source>
</evidence>
<keyword evidence="10 13" id="KW-1133">Transmembrane helix</keyword>
<keyword evidence="6 13" id="KW-0812">Transmembrane</keyword>
<dbReference type="GO" id="GO:0005886">
    <property type="term" value="C:plasma membrane"/>
    <property type="evidence" value="ECO:0007669"/>
    <property type="project" value="UniProtKB-SubCell"/>
</dbReference>
<evidence type="ECO:0000259" key="14">
    <source>
        <dbReference type="Pfam" id="PF02163"/>
    </source>
</evidence>
<evidence type="ECO:0000256" key="5">
    <source>
        <dbReference type="ARBA" id="ARBA00022670"/>
    </source>
</evidence>
<evidence type="ECO:0000256" key="7">
    <source>
        <dbReference type="ARBA" id="ARBA00022723"/>
    </source>
</evidence>
<evidence type="ECO:0000256" key="6">
    <source>
        <dbReference type="ARBA" id="ARBA00022692"/>
    </source>
</evidence>
<dbReference type="AlphaFoldDB" id="A0A1F7YRF2"/>
<feature type="transmembrane region" description="Helical" evidence="13">
    <location>
        <begin position="53"/>
        <end position="71"/>
    </location>
</feature>
<dbReference type="GO" id="GO:0008237">
    <property type="term" value="F:metallopeptidase activity"/>
    <property type="evidence" value="ECO:0007669"/>
    <property type="project" value="UniProtKB-KW"/>
</dbReference>
<reference evidence="15 16" key="1">
    <citation type="journal article" date="2016" name="Nat. Commun.">
        <title>Thousands of microbial genomes shed light on interconnected biogeochemical processes in an aquifer system.</title>
        <authorList>
            <person name="Anantharaman K."/>
            <person name="Brown C.T."/>
            <person name="Hug L.A."/>
            <person name="Sharon I."/>
            <person name="Castelle C.J."/>
            <person name="Probst A.J."/>
            <person name="Thomas B.C."/>
            <person name="Singh A."/>
            <person name="Wilkins M.J."/>
            <person name="Karaoz U."/>
            <person name="Brodie E.L."/>
            <person name="Williams K.H."/>
            <person name="Hubbard S.S."/>
            <person name="Banfield J.F."/>
        </authorList>
    </citation>
    <scope>NUCLEOTIDE SEQUENCE [LARGE SCALE GENOMIC DNA]</scope>
</reference>
<keyword evidence="11" id="KW-0482">Metalloprotease</keyword>
<dbReference type="PANTHER" id="PTHR35864">
    <property type="entry name" value="ZINC METALLOPROTEASE MJ0611-RELATED"/>
    <property type="match status" value="1"/>
</dbReference>
<evidence type="ECO:0000256" key="12">
    <source>
        <dbReference type="ARBA" id="ARBA00023136"/>
    </source>
</evidence>
<keyword evidence="4" id="KW-1003">Cell membrane</keyword>
<keyword evidence="9" id="KW-0862">Zinc</keyword>
<keyword evidence="12 13" id="KW-0472">Membrane</keyword>
<name>A0A1F7YRF2_9BACT</name>
<feature type="domain" description="Peptidase M50" evidence="14">
    <location>
        <begin position="131"/>
        <end position="184"/>
    </location>
</feature>
<comment type="caution">
    <text evidence="15">The sequence shown here is derived from an EMBL/GenBank/DDBJ whole genome shotgun (WGS) entry which is preliminary data.</text>
</comment>
<feature type="transmembrane region" description="Helical" evidence="13">
    <location>
        <begin position="176"/>
        <end position="209"/>
    </location>
</feature>
<dbReference type="EMBL" id="MGGM01000007">
    <property type="protein sequence ID" value="OGM29911.1"/>
    <property type="molecule type" value="Genomic_DNA"/>
</dbReference>
<dbReference type="PANTHER" id="PTHR35864:SF1">
    <property type="entry name" value="ZINC METALLOPROTEASE YWHC-RELATED"/>
    <property type="match status" value="1"/>
</dbReference>
<keyword evidence="5" id="KW-0645">Protease</keyword>
<comment type="similarity">
    <text evidence="3">Belongs to the peptidase M50B family.</text>
</comment>